<accession>K2LRQ4</accession>
<dbReference type="RefSeq" id="WP_001914498.1">
    <property type="nucleotide sequence ID" value="NZ_AMOV01000002.1"/>
</dbReference>
<sequence length="64" mass="7373">MSSLSSSFFHSLFFKLNPSQLLKGWGSKIFFINRKFALTQYNPSVSIFILLNRVFAFESGFSKI</sequence>
<name>K2LRQ4_HELPX</name>
<dbReference type="AlphaFoldDB" id="K2LRQ4"/>
<reference evidence="1 2" key="1">
    <citation type="journal article" date="2013" name="Pathog. Dis.">
        <title>Genome sequences of 65 Helicobacter pylori strains isolated from asymptomatic individuals and patients with gastric cancer, peptic ulcer disease, or gastritis.</title>
        <authorList>
            <person name="Blanchard T.G."/>
            <person name="Czinn S.J."/>
            <person name="Correa P."/>
            <person name="Nakazawa T."/>
            <person name="Keelan M."/>
            <person name="Morningstar L."/>
            <person name="Santana-Cruz I."/>
            <person name="Maroo A."/>
            <person name="McCracken C."/>
            <person name="Shefchek K."/>
            <person name="Daugherty S."/>
            <person name="Song Y."/>
            <person name="Fraser C.M."/>
            <person name="Fricke W.F."/>
        </authorList>
    </citation>
    <scope>NUCLEOTIDE SEQUENCE [LARGE SCALE GENOMIC DNA]</scope>
    <source>
        <strain evidence="1 2">R038b</strain>
    </source>
</reference>
<protein>
    <submittedName>
        <fullName evidence="1">Uncharacterized protein</fullName>
    </submittedName>
</protein>
<proteinExistence type="predicted"/>
<evidence type="ECO:0000313" key="2">
    <source>
        <dbReference type="Proteomes" id="UP000006766"/>
    </source>
</evidence>
<comment type="caution">
    <text evidence="1">The sequence shown here is derived from an EMBL/GenBank/DDBJ whole genome shotgun (WGS) entry which is preliminary data.</text>
</comment>
<dbReference type="EMBL" id="AMOV01000002">
    <property type="protein sequence ID" value="EKE92605.1"/>
    <property type="molecule type" value="Genomic_DNA"/>
</dbReference>
<organism evidence="1 2">
    <name type="scientific">Helicobacter pylori R038b</name>
    <dbReference type="NCBI Taxonomy" id="1145115"/>
    <lineage>
        <taxon>Bacteria</taxon>
        <taxon>Pseudomonadati</taxon>
        <taxon>Campylobacterota</taxon>
        <taxon>Epsilonproteobacteria</taxon>
        <taxon>Campylobacterales</taxon>
        <taxon>Helicobacteraceae</taxon>
        <taxon>Helicobacter</taxon>
    </lineage>
</organism>
<dbReference type="Proteomes" id="UP000006766">
    <property type="component" value="Unassembled WGS sequence"/>
</dbReference>
<evidence type="ECO:0000313" key="1">
    <source>
        <dbReference type="EMBL" id="EKE92605.1"/>
    </source>
</evidence>
<gene>
    <name evidence="1" type="ORF">OUM_0544</name>
</gene>
<dbReference type="PATRIC" id="fig|1145115.3.peg.529"/>